<dbReference type="AlphaFoldDB" id="A0A9N9DJQ7"/>
<keyword evidence="4" id="KW-1185">Reference proteome</keyword>
<feature type="transmembrane region" description="Helical" evidence="2">
    <location>
        <begin position="186"/>
        <end position="203"/>
    </location>
</feature>
<evidence type="ECO:0000313" key="4">
    <source>
        <dbReference type="Proteomes" id="UP000789739"/>
    </source>
</evidence>
<accession>A0A9N9DJQ7</accession>
<dbReference type="OrthoDB" id="10334754at2759"/>
<keyword evidence="2" id="KW-0812">Transmembrane</keyword>
<evidence type="ECO:0000313" key="3">
    <source>
        <dbReference type="EMBL" id="CAG8640855.1"/>
    </source>
</evidence>
<reference evidence="3" key="1">
    <citation type="submission" date="2021-06" db="EMBL/GenBank/DDBJ databases">
        <authorList>
            <person name="Kallberg Y."/>
            <person name="Tangrot J."/>
            <person name="Rosling A."/>
        </authorList>
    </citation>
    <scope>NUCLEOTIDE SEQUENCE</scope>
    <source>
        <strain evidence="3">BR232B</strain>
    </source>
</reference>
<evidence type="ECO:0000256" key="2">
    <source>
        <dbReference type="SAM" id="Phobius"/>
    </source>
</evidence>
<keyword evidence="2" id="KW-0472">Membrane</keyword>
<keyword evidence="2" id="KW-1133">Transmembrane helix</keyword>
<feature type="transmembrane region" description="Helical" evidence="2">
    <location>
        <begin position="79"/>
        <end position="101"/>
    </location>
</feature>
<proteinExistence type="predicted"/>
<comment type="caution">
    <text evidence="3">The sequence shown here is derived from an EMBL/GenBank/DDBJ whole genome shotgun (WGS) entry which is preliminary data.</text>
</comment>
<evidence type="ECO:0000256" key="1">
    <source>
        <dbReference type="SAM" id="MobiDB-lite"/>
    </source>
</evidence>
<dbReference type="Proteomes" id="UP000789739">
    <property type="component" value="Unassembled WGS sequence"/>
</dbReference>
<sequence>MTNTQQRPITPPPEYGASLSPPTLEEINFSHVFIDVKSSENNVLPLTEAVIATTETGKSNGDNNSRYTDYVSPWVLTSVYSVLIVNAVLMSAVMIILILLVKDAQTKGRPALIAWCIIEAALRLLAVCITARNYSATFTIINSLGIFLGKEYYLTLVNSIWPDSDPFDATVDRPGIRIDLVWLKQGFYYVLYSLIIGIELWIVTWKDVVNDEDNYAELLATTGLVACLINIISYLVGIASMAWLYRPTDD</sequence>
<name>A0A9N9DJQ7_9GLOM</name>
<gene>
    <name evidence="3" type="ORF">PBRASI_LOCUS9762</name>
</gene>
<protein>
    <submittedName>
        <fullName evidence="3">7302_t:CDS:1</fullName>
    </submittedName>
</protein>
<organism evidence="3 4">
    <name type="scientific">Paraglomus brasilianum</name>
    <dbReference type="NCBI Taxonomy" id="144538"/>
    <lineage>
        <taxon>Eukaryota</taxon>
        <taxon>Fungi</taxon>
        <taxon>Fungi incertae sedis</taxon>
        <taxon>Mucoromycota</taxon>
        <taxon>Glomeromycotina</taxon>
        <taxon>Glomeromycetes</taxon>
        <taxon>Paraglomerales</taxon>
        <taxon>Paraglomeraceae</taxon>
        <taxon>Paraglomus</taxon>
    </lineage>
</organism>
<feature type="region of interest" description="Disordered" evidence="1">
    <location>
        <begin position="1"/>
        <end position="20"/>
    </location>
</feature>
<feature type="transmembrane region" description="Helical" evidence="2">
    <location>
        <begin position="223"/>
        <end position="245"/>
    </location>
</feature>
<dbReference type="EMBL" id="CAJVPI010002316">
    <property type="protein sequence ID" value="CAG8640855.1"/>
    <property type="molecule type" value="Genomic_DNA"/>
</dbReference>